<proteinExistence type="predicted"/>
<keyword evidence="2" id="KW-0687">Ribonucleoprotein</keyword>
<keyword evidence="2" id="KW-0689">Ribosomal protein</keyword>
<evidence type="ECO:0000313" key="3">
    <source>
        <dbReference type="Proteomes" id="UP000003781"/>
    </source>
</evidence>
<evidence type="ECO:0000256" key="1">
    <source>
        <dbReference type="SAM" id="Phobius"/>
    </source>
</evidence>
<name>A3IQ01_9CHRO</name>
<reference evidence="2 3" key="1">
    <citation type="submission" date="2007-03" db="EMBL/GenBank/DDBJ databases">
        <authorList>
            <person name="Stal L."/>
            <person name="Ferriera S."/>
            <person name="Johnson J."/>
            <person name="Kravitz S."/>
            <person name="Beeson K."/>
            <person name="Sutton G."/>
            <person name="Rogers Y.-H."/>
            <person name="Friedman R."/>
            <person name="Frazier M."/>
            <person name="Venter J.C."/>
        </authorList>
    </citation>
    <scope>NUCLEOTIDE SEQUENCE [LARGE SCALE GENOMIC DNA]</scope>
    <source>
        <strain evidence="2 3">CCY0110</strain>
    </source>
</reference>
<sequence length="58" mass="6173">MNNKPIIYGVTGFISGAVVVILIGILGMSGMMWGMGGMMNGMFRGRCDNYSTPTVPNN</sequence>
<dbReference type="AlphaFoldDB" id="A3IQ01"/>
<dbReference type="RefSeq" id="WP_008275466.1">
    <property type="nucleotide sequence ID" value="NZ_AAXW01000014.1"/>
</dbReference>
<keyword evidence="1" id="KW-0812">Transmembrane</keyword>
<keyword evidence="1" id="KW-0472">Membrane</keyword>
<dbReference type="EMBL" id="AAXW01000014">
    <property type="protein sequence ID" value="EAZ91341.1"/>
    <property type="molecule type" value="Genomic_DNA"/>
</dbReference>
<keyword evidence="3" id="KW-1185">Reference proteome</keyword>
<gene>
    <name evidence="2" type="primary">rplC</name>
    <name evidence="2" type="ORF">CY0110_05207</name>
</gene>
<feature type="transmembrane region" description="Helical" evidence="1">
    <location>
        <begin position="6"/>
        <end position="34"/>
    </location>
</feature>
<evidence type="ECO:0000313" key="2">
    <source>
        <dbReference type="EMBL" id="EAZ91341.1"/>
    </source>
</evidence>
<dbReference type="GO" id="GO:0005840">
    <property type="term" value="C:ribosome"/>
    <property type="evidence" value="ECO:0007669"/>
    <property type="project" value="UniProtKB-KW"/>
</dbReference>
<keyword evidence="1" id="KW-1133">Transmembrane helix</keyword>
<accession>A3IQ01</accession>
<comment type="caution">
    <text evidence="2">The sequence shown here is derived from an EMBL/GenBank/DDBJ whole genome shotgun (WGS) entry which is preliminary data.</text>
</comment>
<dbReference type="Proteomes" id="UP000003781">
    <property type="component" value="Unassembled WGS sequence"/>
</dbReference>
<organism evidence="2 3">
    <name type="scientific">Crocosphaera chwakensis CCY0110</name>
    <dbReference type="NCBI Taxonomy" id="391612"/>
    <lineage>
        <taxon>Bacteria</taxon>
        <taxon>Bacillati</taxon>
        <taxon>Cyanobacteriota</taxon>
        <taxon>Cyanophyceae</taxon>
        <taxon>Oscillatoriophycideae</taxon>
        <taxon>Chroococcales</taxon>
        <taxon>Aphanothecaceae</taxon>
        <taxon>Crocosphaera</taxon>
        <taxon>Crocosphaera chwakensis</taxon>
    </lineage>
</organism>
<protein>
    <submittedName>
        <fullName evidence="2">50S ribosomal protein L3</fullName>
    </submittedName>
</protein>